<dbReference type="RefSeq" id="WP_114406046.1">
    <property type="nucleotide sequence ID" value="NZ_QOWE01000008.1"/>
</dbReference>
<dbReference type="OrthoDB" id="1430580at2"/>
<keyword evidence="2" id="KW-1185">Reference proteome</keyword>
<dbReference type="Proteomes" id="UP000253383">
    <property type="component" value="Unassembled WGS sequence"/>
</dbReference>
<comment type="caution">
    <text evidence="1">The sequence shown here is derived from an EMBL/GenBank/DDBJ whole genome shotgun (WGS) entry which is preliminary data.</text>
</comment>
<gene>
    <name evidence="1" type="ORF">DUE52_10910</name>
</gene>
<dbReference type="GO" id="GO:0016857">
    <property type="term" value="F:racemase and epimerase activity, acting on carbohydrates and derivatives"/>
    <property type="evidence" value="ECO:0007669"/>
    <property type="project" value="InterPro"/>
</dbReference>
<dbReference type="Pfam" id="PF05336">
    <property type="entry name" value="rhaM"/>
    <property type="match status" value="1"/>
</dbReference>
<dbReference type="PANTHER" id="PTHR43239:SF1">
    <property type="entry name" value="UPF0734 PROTEIN DDB_G0273871_DDB_G0273177"/>
    <property type="match status" value="1"/>
</dbReference>
<dbReference type="InterPro" id="IPR008000">
    <property type="entry name" value="Rham/fucose_mutarotase"/>
</dbReference>
<dbReference type="PANTHER" id="PTHR43239">
    <property type="entry name" value="UPF0734 PROTEIN DDB_G0273871/DDB_G0273177"/>
    <property type="match status" value="1"/>
</dbReference>
<evidence type="ECO:0000313" key="1">
    <source>
        <dbReference type="EMBL" id="RCR69359.1"/>
    </source>
</evidence>
<accession>A0A368JNW2</accession>
<protein>
    <submittedName>
        <fullName evidence="1">L-rhamnose mutarotase</fullName>
    </submittedName>
</protein>
<dbReference type="AlphaFoldDB" id="A0A368JNW2"/>
<dbReference type="SUPFAM" id="SSF54909">
    <property type="entry name" value="Dimeric alpha+beta barrel"/>
    <property type="match status" value="1"/>
</dbReference>
<dbReference type="EMBL" id="QOWE01000008">
    <property type="protein sequence ID" value="RCR69359.1"/>
    <property type="molecule type" value="Genomic_DNA"/>
</dbReference>
<reference evidence="1 2" key="1">
    <citation type="submission" date="2018-07" db="EMBL/GenBank/DDBJ databases">
        <title>Genome analysis of Larkinella rosea.</title>
        <authorList>
            <person name="Zhou Z."/>
            <person name="Wang G."/>
        </authorList>
    </citation>
    <scope>NUCLEOTIDE SEQUENCE [LARGE SCALE GENOMIC DNA]</scope>
    <source>
        <strain evidence="2">zzj9</strain>
    </source>
</reference>
<dbReference type="Gene3D" id="3.30.70.100">
    <property type="match status" value="1"/>
</dbReference>
<proteinExistence type="predicted"/>
<organism evidence="1 2">
    <name type="scientific">Larkinella punicea</name>
    <dbReference type="NCBI Taxonomy" id="2315727"/>
    <lineage>
        <taxon>Bacteria</taxon>
        <taxon>Pseudomonadati</taxon>
        <taxon>Bacteroidota</taxon>
        <taxon>Cytophagia</taxon>
        <taxon>Cytophagales</taxon>
        <taxon>Spirosomataceae</taxon>
        <taxon>Larkinella</taxon>
    </lineage>
</organism>
<name>A0A368JNW2_9BACT</name>
<dbReference type="InterPro" id="IPR052996">
    <property type="entry name" value="Carb_Metab_Mutarotase"/>
</dbReference>
<evidence type="ECO:0000313" key="2">
    <source>
        <dbReference type="Proteomes" id="UP000253383"/>
    </source>
</evidence>
<dbReference type="InterPro" id="IPR011008">
    <property type="entry name" value="Dimeric_a/b-barrel"/>
</dbReference>
<sequence>MRYCFALDLIDDPALIAEYEKYHEKLRPEIEESIRSAGITEMEIYRIGNRLFMIMETDDSFSFEKKAAMDAANPKVQEWEALMWTYQQALPMAKPGEKWMLLDNIFTL</sequence>